<protein>
    <submittedName>
        <fullName evidence="2">Uncharacterized protein</fullName>
    </submittedName>
</protein>
<evidence type="ECO:0000313" key="3">
    <source>
        <dbReference type="Proteomes" id="UP001244207"/>
    </source>
</evidence>
<accession>A0AAD8XC89</accession>
<evidence type="ECO:0000313" key="2">
    <source>
        <dbReference type="EMBL" id="KAK1718031.1"/>
    </source>
</evidence>
<dbReference type="AlphaFoldDB" id="A0AAD8XC89"/>
<dbReference type="Proteomes" id="UP001244207">
    <property type="component" value="Unassembled WGS sequence"/>
</dbReference>
<gene>
    <name evidence="2" type="ORF">BDZ83DRAFT_655193</name>
</gene>
<feature type="region of interest" description="Disordered" evidence="1">
    <location>
        <begin position="1"/>
        <end position="26"/>
    </location>
</feature>
<comment type="caution">
    <text evidence="2">The sequence shown here is derived from an EMBL/GenBank/DDBJ whole genome shotgun (WGS) entry which is preliminary data.</text>
</comment>
<evidence type="ECO:0000256" key="1">
    <source>
        <dbReference type="SAM" id="MobiDB-lite"/>
    </source>
</evidence>
<dbReference type="RefSeq" id="XP_060361031.1">
    <property type="nucleotide sequence ID" value="XM_060510784.1"/>
</dbReference>
<name>A0AAD8XC89_GLOAC</name>
<sequence>MTTLQRPGWTPMAQIPPDQTNRGGDGWRGLDWWNSPTRVTDTPVCTRLSSLPTGRLRVGVLPSNEGVDLQVAMDGGMRLATGGNVSSSTFVYICFSLWRTKSPTSITRQNTYTIPARTAATVRDRSVCSNPWTTVKDCDRPAVAAAQDSVLWVRSAYDDGTGFRPRALEQLAMGIQDDYQSASITITLRRQARILLRFQLSSETPSFSAQQSALQ</sequence>
<keyword evidence="3" id="KW-1185">Reference proteome</keyword>
<proteinExistence type="predicted"/>
<dbReference type="EMBL" id="JAHMHS010000105">
    <property type="protein sequence ID" value="KAK1718031.1"/>
    <property type="molecule type" value="Genomic_DNA"/>
</dbReference>
<reference evidence="2" key="1">
    <citation type="submission" date="2021-12" db="EMBL/GenBank/DDBJ databases">
        <title>Comparative genomics, transcriptomics and evolutionary studies reveal genomic signatures of adaptation to plant cell wall in hemibiotrophic fungi.</title>
        <authorList>
            <consortium name="DOE Joint Genome Institute"/>
            <person name="Baroncelli R."/>
            <person name="Diaz J.F."/>
            <person name="Benocci T."/>
            <person name="Peng M."/>
            <person name="Battaglia E."/>
            <person name="Haridas S."/>
            <person name="Andreopoulos W."/>
            <person name="Labutti K."/>
            <person name="Pangilinan J."/>
            <person name="Floch G.L."/>
            <person name="Makela M.R."/>
            <person name="Henrissat B."/>
            <person name="Grigoriev I.V."/>
            <person name="Crouch J.A."/>
            <person name="De Vries R.P."/>
            <person name="Sukno S.A."/>
            <person name="Thon M.R."/>
        </authorList>
    </citation>
    <scope>NUCLEOTIDE SEQUENCE</scope>
    <source>
        <strain evidence="2">CBS 112980</strain>
    </source>
</reference>
<organism evidence="2 3">
    <name type="scientific">Glomerella acutata</name>
    <name type="common">Colletotrichum acutatum</name>
    <dbReference type="NCBI Taxonomy" id="27357"/>
    <lineage>
        <taxon>Eukaryota</taxon>
        <taxon>Fungi</taxon>
        <taxon>Dikarya</taxon>
        <taxon>Ascomycota</taxon>
        <taxon>Pezizomycotina</taxon>
        <taxon>Sordariomycetes</taxon>
        <taxon>Hypocreomycetidae</taxon>
        <taxon>Glomerellales</taxon>
        <taxon>Glomerellaceae</taxon>
        <taxon>Colletotrichum</taxon>
        <taxon>Colletotrichum acutatum species complex</taxon>
    </lineage>
</organism>
<dbReference type="GeneID" id="85394683"/>